<reference evidence="1 2" key="1">
    <citation type="submission" date="2018-05" db="EMBL/GenBank/DDBJ databases">
        <title>Mucilaginibacter hurinus sp. nov., isolated from briquette warehouse soil.</title>
        <authorList>
            <person name="Choi L."/>
        </authorList>
    </citation>
    <scope>NUCLEOTIDE SEQUENCE [LARGE SCALE GENOMIC DNA]</scope>
    <source>
        <strain evidence="1 2">ZR32</strain>
    </source>
</reference>
<accession>A0A367GMR0</accession>
<evidence type="ECO:0000313" key="1">
    <source>
        <dbReference type="EMBL" id="RCH54156.1"/>
    </source>
</evidence>
<dbReference type="EMBL" id="QGDC01000008">
    <property type="protein sequence ID" value="RCH54156.1"/>
    <property type="molecule type" value="Genomic_DNA"/>
</dbReference>
<gene>
    <name evidence="1" type="ORF">DJ568_14870</name>
</gene>
<proteinExistence type="predicted"/>
<protein>
    <recommendedName>
        <fullName evidence="3">Restriction endonuclease type IV Mrr domain-containing protein</fullName>
    </recommendedName>
</protein>
<dbReference type="OrthoDB" id="344630at2"/>
<evidence type="ECO:0008006" key="3">
    <source>
        <dbReference type="Google" id="ProtNLM"/>
    </source>
</evidence>
<dbReference type="RefSeq" id="WP_114006081.1">
    <property type="nucleotide sequence ID" value="NZ_QGDC01000008.1"/>
</dbReference>
<evidence type="ECO:0000313" key="2">
    <source>
        <dbReference type="Proteomes" id="UP000253209"/>
    </source>
</evidence>
<name>A0A367GMR0_9SPHI</name>
<comment type="caution">
    <text evidence="1">The sequence shown here is derived from an EMBL/GenBank/DDBJ whole genome shotgun (WGS) entry which is preliminary data.</text>
</comment>
<sequence>MIDSLPEFRSLIETVKKLAEADEANDVLSLLGRSEITIRQTGYDNWNGGIYFYTVFFAVEVSQFIEFRNDLEGWEKIMLEYLQLPVRHLENEEISRVTLVPKSGIASLTEPNPSRPLSSAEVRDKDHLTQYLNKVSEDELTENILMPLFRHLGFQRVTVTGHKDKQLEFGKDVWMKFVLPTQHLLYFGIQVKKGKIDSAGLTKTGNNSVAEVYNQSLMLLGLAIFDPDIGKNVLVDHVIIVAGGEITKSARLWLGSQLDAVQRRQIIFMDREDILNLYIVNNIPLPAAALPPAEPENDDLPF</sequence>
<keyword evidence="2" id="KW-1185">Reference proteome</keyword>
<dbReference type="AlphaFoldDB" id="A0A367GMR0"/>
<dbReference type="Proteomes" id="UP000253209">
    <property type="component" value="Unassembled WGS sequence"/>
</dbReference>
<organism evidence="1 2">
    <name type="scientific">Mucilaginibacter hurinus</name>
    <dbReference type="NCBI Taxonomy" id="2201324"/>
    <lineage>
        <taxon>Bacteria</taxon>
        <taxon>Pseudomonadati</taxon>
        <taxon>Bacteroidota</taxon>
        <taxon>Sphingobacteriia</taxon>
        <taxon>Sphingobacteriales</taxon>
        <taxon>Sphingobacteriaceae</taxon>
        <taxon>Mucilaginibacter</taxon>
    </lineage>
</organism>